<evidence type="ECO:0000313" key="1">
    <source>
        <dbReference type="EMBL" id="QPJ62355.1"/>
    </source>
</evidence>
<sequence>MKNYSAKNDFKFGWVSLLVTGAMVLGSGAVNLAFANPHTTILKKNTPSKYAVREELEGTSSVINHVRIPHGCNGTDIRAMSLVFPNGNTTAVATDNNESVDLVDHIEGSPVSDIGAVQDKNIFRHIAEVEANGPFGENVRAIHYTNGKLDAHHVGLVPWNSNFPKFKEGSCATSLKVNIAIANYCTRSRTAENRADIWIGHLTELFNDPAVVSQSPPNFWPHLIVVRDQENNPLAPECGEGFGIEVSPSDEDIDAYLPIRRYWPFPQSNGGADE</sequence>
<reference evidence="1 2" key="1">
    <citation type="submission" date="2020-02" db="EMBL/GenBank/DDBJ databases">
        <title>Genomic and physiological characterization of two novel Nitrospinaceae genera.</title>
        <authorList>
            <person name="Mueller A.J."/>
            <person name="Jung M.-Y."/>
            <person name="Strachan C.R."/>
            <person name="Herbold C.W."/>
            <person name="Kirkegaard R.H."/>
            <person name="Daims H."/>
        </authorList>
    </citation>
    <scope>NUCLEOTIDE SEQUENCE [LARGE SCALE GENOMIC DNA]</scope>
    <source>
        <strain evidence="1">EB</strain>
    </source>
</reference>
<name>A0A7T0G0J3_9BACT</name>
<gene>
    <name evidence="1" type="ORF">G3M70_10945</name>
</gene>
<proteinExistence type="predicted"/>
<evidence type="ECO:0000313" key="2">
    <source>
        <dbReference type="Proteomes" id="UP000594688"/>
    </source>
</evidence>
<dbReference type="EMBL" id="CP048685">
    <property type="protein sequence ID" value="QPJ62355.1"/>
    <property type="molecule type" value="Genomic_DNA"/>
</dbReference>
<accession>A0A7T0G0J3</accession>
<dbReference type="Proteomes" id="UP000594688">
    <property type="component" value="Chromosome"/>
</dbReference>
<dbReference type="KEGG" id="nli:G3M70_10945"/>
<organism evidence="1 2">
    <name type="scientific">Candidatus Nitronauta litoralis</name>
    <dbReference type="NCBI Taxonomy" id="2705533"/>
    <lineage>
        <taxon>Bacteria</taxon>
        <taxon>Pseudomonadati</taxon>
        <taxon>Nitrospinota/Tectimicrobiota group</taxon>
        <taxon>Nitrospinota</taxon>
        <taxon>Nitrospinia</taxon>
        <taxon>Nitrospinales</taxon>
        <taxon>Nitrospinaceae</taxon>
        <taxon>Candidatus Nitronauta</taxon>
    </lineage>
</organism>
<dbReference type="AlphaFoldDB" id="A0A7T0G0J3"/>
<protein>
    <submittedName>
        <fullName evidence="1">Uncharacterized protein</fullName>
    </submittedName>
</protein>